<keyword evidence="2" id="KW-1185">Reference proteome</keyword>
<dbReference type="OrthoDB" id="8594924at2"/>
<reference evidence="1 2" key="1">
    <citation type="submission" date="2017-03" db="EMBL/GenBank/DDBJ databases">
        <authorList>
            <person name="Afonso C.L."/>
            <person name="Miller P.J."/>
            <person name="Scott M.A."/>
            <person name="Spackman E."/>
            <person name="Goraichik I."/>
            <person name="Dimitrov K.M."/>
            <person name="Suarez D.L."/>
            <person name="Swayne D.E."/>
        </authorList>
    </citation>
    <scope>NUCLEOTIDE SEQUENCE [LARGE SCALE GENOMIC DNA]</scope>
    <source>
        <strain evidence="1 2">CECT 7691</strain>
    </source>
</reference>
<name>A0A1Y5T7Q2_9PROT</name>
<sequence>MADNTHLNSQITDAVTQSNLQLLGSAPAESMAMLYQMLAQSTGLSMQNTIANQQHKNSLESAVVTQAVNLLFSVDTATAGRATDQIFSGNSVANQMDSLKAALATFKS</sequence>
<dbReference type="InterPro" id="IPR021070">
    <property type="entry name" value="Killing_trait_RebB"/>
</dbReference>
<dbReference type="EMBL" id="FWFR01000002">
    <property type="protein sequence ID" value="SLN57794.1"/>
    <property type="molecule type" value="Genomic_DNA"/>
</dbReference>
<evidence type="ECO:0000313" key="2">
    <source>
        <dbReference type="Proteomes" id="UP000193200"/>
    </source>
</evidence>
<dbReference type="Pfam" id="PF11747">
    <property type="entry name" value="RebB"/>
    <property type="match status" value="1"/>
</dbReference>
<dbReference type="InParanoid" id="A0A1Y5T7Q2"/>
<dbReference type="Proteomes" id="UP000193200">
    <property type="component" value="Unassembled WGS sequence"/>
</dbReference>
<evidence type="ECO:0000313" key="1">
    <source>
        <dbReference type="EMBL" id="SLN57794.1"/>
    </source>
</evidence>
<protein>
    <submittedName>
        <fullName evidence="1">Killing trait</fullName>
    </submittedName>
</protein>
<organism evidence="1 2">
    <name type="scientific">Oceanibacterium hippocampi</name>
    <dbReference type="NCBI Taxonomy" id="745714"/>
    <lineage>
        <taxon>Bacteria</taxon>
        <taxon>Pseudomonadati</taxon>
        <taxon>Pseudomonadota</taxon>
        <taxon>Alphaproteobacteria</taxon>
        <taxon>Sneathiellales</taxon>
        <taxon>Sneathiellaceae</taxon>
        <taxon>Oceanibacterium</taxon>
    </lineage>
</organism>
<accession>A0A1Y5T7Q2</accession>
<dbReference type="RefSeq" id="WP_085883887.1">
    <property type="nucleotide sequence ID" value="NZ_FWFR01000002.1"/>
</dbReference>
<gene>
    <name evidence="1" type="ORF">OCH7691_02542</name>
</gene>
<proteinExistence type="predicted"/>
<dbReference type="AlphaFoldDB" id="A0A1Y5T7Q2"/>